<dbReference type="Proteomes" id="UP000463470">
    <property type="component" value="Unassembled WGS sequence"/>
</dbReference>
<dbReference type="EMBL" id="WXEY01000001">
    <property type="protein sequence ID" value="MZP28161.1"/>
    <property type="molecule type" value="Genomic_DNA"/>
</dbReference>
<dbReference type="Pfam" id="PF07736">
    <property type="entry name" value="CM_1"/>
    <property type="match status" value="1"/>
</dbReference>
<comment type="catalytic activity">
    <reaction evidence="3">
        <text>chorismate = prephenate</text>
        <dbReference type="Rhea" id="RHEA:13897"/>
        <dbReference type="ChEBI" id="CHEBI:29748"/>
        <dbReference type="ChEBI" id="CHEBI:29934"/>
        <dbReference type="EC" id="5.4.99.5"/>
    </reaction>
</comment>
<reference evidence="4 5" key="1">
    <citation type="submission" date="2020-01" db="EMBL/GenBank/DDBJ databases">
        <title>Whole-genome sequence of Heliobacterium undosum DSM 13378.</title>
        <authorList>
            <person name="Kyndt J.A."/>
            <person name="Meyer T.E."/>
        </authorList>
    </citation>
    <scope>NUCLEOTIDE SEQUENCE [LARGE SCALE GENOMIC DNA]</scope>
    <source>
        <strain evidence="4 5">DSM 13378</strain>
    </source>
</reference>
<feature type="binding site" evidence="2">
    <location>
        <position position="10"/>
    </location>
    <ligand>
        <name>prephenate</name>
        <dbReference type="ChEBI" id="CHEBI:29934"/>
    </ligand>
</feature>
<dbReference type="PIRSF" id="PIRSF005965">
    <property type="entry name" value="Chor_mut_AroH"/>
    <property type="match status" value="1"/>
</dbReference>
<evidence type="ECO:0000313" key="4">
    <source>
        <dbReference type="EMBL" id="MZP28161.1"/>
    </source>
</evidence>
<dbReference type="RefSeq" id="WP_161253108.1">
    <property type="nucleotide sequence ID" value="NZ_WXEY01000001.1"/>
</dbReference>
<dbReference type="PROSITE" id="PS51167">
    <property type="entry name" value="CHORISMATE_MUT_1"/>
    <property type="match status" value="1"/>
</dbReference>
<dbReference type="NCBIfam" id="TIGR01796">
    <property type="entry name" value="CM_mono_aroH"/>
    <property type="match status" value="1"/>
</dbReference>
<evidence type="ECO:0000256" key="2">
    <source>
        <dbReference type="PIRSR" id="PIRSR005965-1"/>
    </source>
</evidence>
<dbReference type="GO" id="GO:0008652">
    <property type="term" value="P:amino acid biosynthetic process"/>
    <property type="evidence" value="ECO:0007669"/>
    <property type="project" value="UniProtKB-UniRule"/>
</dbReference>
<dbReference type="OrthoDB" id="9802232at2"/>
<dbReference type="Gene3D" id="3.30.1330.40">
    <property type="entry name" value="RutC-like"/>
    <property type="match status" value="1"/>
</dbReference>
<proteinExistence type="predicted"/>
<dbReference type="UniPathway" id="UPA00120">
    <property type="reaction ID" value="UER00203"/>
</dbReference>
<keyword evidence="5" id="KW-1185">Reference proteome</keyword>
<dbReference type="EC" id="5.4.99.5" evidence="1 3"/>
<dbReference type="InterPro" id="IPR008243">
    <property type="entry name" value="Chorismate_mutase_AroH"/>
</dbReference>
<dbReference type="InterPro" id="IPR035959">
    <property type="entry name" value="RutC-like_sf"/>
</dbReference>
<comment type="caution">
    <text evidence="4">The sequence shown here is derived from an EMBL/GenBank/DDBJ whole genome shotgun (WGS) entry which is preliminary data.</text>
</comment>
<keyword evidence="2 3" id="KW-0028">Amino-acid biosynthesis</keyword>
<feature type="binding site" evidence="2">
    <location>
        <position position="92"/>
    </location>
    <ligand>
        <name>prephenate</name>
        <dbReference type="ChEBI" id="CHEBI:29934"/>
    </ligand>
</feature>
<keyword evidence="2 3" id="KW-0057">Aromatic amino acid biosynthesis</keyword>
<organism evidence="4 5">
    <name type="scientific">Heliomicrobium undosum</name>
    <dbReference type="NCBI Taxonomy" id="121734"/>
    <lineage>
        <taxon>Bacteria</taxon>
        <taxon>Bacillati</taxon>
        <taxon>Bacillota</taxon>
        <taxon>Clostridia</taxon>
        <taxon>Eubacteriales</taxon>
        <taxon>Heliobacteriaceae</taxon>
        <taxon>Heliomicrobium</taxon>
    </lineage>
</organism>
<evidence type="ECO:0000256" key="1">
    <source>
        <dbReference type="NCBIfam" id="TIGR01796"/>
    </source>
</evidence>
<evidence type="ECO:0000256" key="3">
    <source>
        <dbReference type="PROSITE-ProRule" id="PRU00514"/>
    </source>
</evidence>
<dbReference type="PANTHER" id="PTHR21164">
    <property type="entry name" value="CHORISMATE MUTASE"/>
    <property type="match status" value="1"/>
</dbReference>
<feature type="binding site" evidence="2">
    <location>
        <position position="110"/>
    </location>
    <ligand>
        <name>prephenate</name>
        <dbReference type="ChEBI" id="CHEBI:29934"/>
    </ligand>
</feature>
<dbReference type="SUPFAM" id="SSF55298">
    <property type="entry name" value="YjgF-like"/>
    <property type="match status" value="1"/>
</dbReference>
<keyword evidence="3 4" id="KW-0413">Isomerase</keyword>
<evidence type="ECO:0000313" key="5">
    <source>
        <dbReference type="Proteomes" id="UP000463470"/>
    </source>
</evidence>
<accession>A0A845L5F4</accession>
<gene>
    <name evidence="4" type="primary">aroH</name>
    <name evidence="4" type="ORF">GTO91_00285</name>
</gene>
<name>A0A845L5F4_9FIRM</name>
<dbReference type="GO" id="GO:0009073">
    <property type="term" value="P:aromatic amino acid family biosynthetic process"/>
    <property type="evidence" value="ECO:0007669"/>
    <property type="project" value="UniProtKB-UniRule"/>
</dbReference>
<dbReference type="AlphaFoldDB" id="A0A845L5F4"/>
<dbReference type="GO" id="GO:0046417">
    <property type="term" value="P:chorismate metabolic process"/>
    <property type="evidence" value="ECO:0007669"/>
    <property type="project" value="TreeGrafter"/>
</dbReference>
<protein>
    <recommendedName>
        <fullName evidence="1 3">chorismate mutase</fullName>
        <ecNumber evidence="1 3">5.4.99.5</ecNumber>
    </recommendedName>
</protein>
<sequence length="123" mass="13640">MTVNYVRGIRGAVTVEENTKEAIQQATKELLREIVEANGLRLEDIASAIFTATPDLNADFPAYAAREAGWHQVPLMCMSEINVPEALARCVRVLIHVNTPKGQEDMVHVYLGGAVRLRPDLNR</sequence>
<dbReference type="CDD" id="cd02185">
    <property type="entry name" value="AroH"/>
    <property type="match status" value="1"/>
</dbReference>
<dbReference type="GO" id="GO:0004106">
    <property type="term" value="F:chorismate mutase activity"/>
    <property type="evidence" value="ECO:0007669"/>
    <property type="project" value="UniProtKB-UniRule"/>
</dbReference>
<dbReference type="PANTHER" id="PTHR21164:SF0">
    <property type="entry name" value="CHORISMATE MUTASE AROH"/>
    <property type="match status" value="1"/>
</dbReference>